<dbReference type="PRINTS" id="PR00463">
    <property type="entry name" value="EP450I"/>
</dbReference>
<dbReference type="InterPro" id="IPR002401">
    <property type="entry name" value="Cyt_P450_E_grp-I"/>
</dbReference>
<dbReference type="GO" id="GO:0005506">
    <property type="term" value="F:iron ion binding"/>
    <property type="evidence" value="ECO:0007669"/>
    <property type="project" value="InterPro"/>
</dbReference>
<evidence type="ECO:0000256" key="10">
    <source>
        <dbReference type="ARBA" id="ARBA00023033"/>
    </source>
</evidence>
<sequence length="458" mass="52047">MRDLAKKYGPIMQLQMGEVLAIVISSPKLAKEVLNTHDPAFANRASTVAVEALTYDNSSMIFAPYGDYWKQMRKICVVELLSTKRVQSFRTIREEEVRNVIESIYLSEGSLPINLSEKIFSSSYSIASRAAFGKKCKYEKEFISLIKVSSFLSGGFHVPDLFPSLKFLSFLTGMKSKLEKLHKSIDRILNDILNEHKMKRSATSASKHEPAVGDHHNDLDLVDVLLQLQETGELEFNITSNNIKAITLDVFSAASDTSASTIEWAMSELLRNPRVMEKAQAEVRLVLEGGRNNINETCIQKLNYLNLVVKETLRLHPPSVLLTRESREKCEINGYEIPSNTRVIINAWAIGRDPEYWIDADCFRPERFQGSFIDFQGTNFEFLPFGGGRRVCPGITFALANVELILSQLLYHFNWKLPMAIKPEEFDMSESFGFTCTRKNDLYLTATPWTHLLMKDDE</sequence>
<evidence type="ECO:0000313" key="14">
    <source>
        <dbReference type="EMBL" id="SPC77351.1"/>
    </source>
</evidence>
<evidence type="ECO:0000256" key="9">
    <source>
        <dbReference type="ARBA" id="ARBA00023004"/>
    </source>
</evidence>
<dbReference type="PRINTS" id="PR00385">
    <property type="entry name" value="P450"/>
</dbReference>
<protein>
    <recommendedName>
        <fullName evidence="15">Cytochrome P450</fullName>
    </recommendedName>
</protein>
<dbReference type="PROSITE" id="PS00086">
    <property type="entry name" value="CYTOCHROME_P450"/>
    <property type="match status" value="1"/>
</dbReference>
<evidence type="ECO:0000256" key="4">
    <source>
        <dbReference type="ARBA" id="ARBA00022617"/>
    </source>
</evidence>
<dbReference type="Pfam" id="PF00067">
    <property type="entry name" value="p450"/>
    <property type="match status" value="1"/>
</dbReference>
<dbReference type="GO" id="GO:0016705">
    <property type="term" value="F:oxidoreductase activity, acting on paired donors, with incorporation or reduction of molecular oxygen"/>
    <property type="evidence" value="ECO:0007669"/>
    <property type="project" value="InterPro"/>
</dbReference>
<dbReference type="GO" id="GO:0016020">
    <property type="term" value="C:membrane"/>
    <property type="evidence" value="ECO:0007669"/>
    <property type="project" value="UniProtKB-SubCell"/>
</dbReference>
<evidence type="ECO:0000256" key="8">
    <source>
        <dbReference type="ARBA" id="ARBA00023002"/>
    </source>
</evidence>
<evidence type="ECO:0008006" key="15">
    <source>
        <dbReference type="Google" id="ProtNLM"/>
    </source>
</evidence>
<keyword evidence="9 12" id="KW-0408">Iron</keyword>
<name>A0A2N9ERM7_FAGSY</name>
<proteinExistence type="inferred from homology"/>
<dbReference type="AlphaFoldDB" id="A0A2N9ERM7"/>
<accession>A0A2N9ERM7</accession>
<evidence type="ECO:0000256" key="12">
    <source>
        <dbReference type="PIRSR" id="PIRSR602401-1"/>
    </source>
</evidence>
<dbReference type="GO" id="GO:0004497">
    <property type="term" value="F:monooxygenase activity"/>
    <property type="evidence" value="ECO:0007669"/>
    <property type="project" value="UniProtKB-KW"/>
</dbReference>
<feature type="binding site" description="axial binding residue" evidence="12">
    <location>
        <position position="392"/>
    </location>
    <ligand>
        <name>heme</name>
        <dbReference type="ChEBI" id="CHEBI:30413"/>
    </ligand>
    <ligandPart>
        <name>Fe</name>
        <dbReference type="ChEBI" id="CHEBI:18248"/>
    </ligandPart>
</feature>
<evidence type="ECO:0000256" key="7">
    <source>
        <dbReference type="ARBA" id="ARBA00022989"/>
    </source>
</evidence>
<organism evidence="14">
    <name type="scientific">Fagus sylvatica</name>
    <name type="common">Beechnut</name>
    <dbReference type="NCBI Taxonomy" id="28930"/>
    <lineage>
        <taxon>Eukaryota</taxon>
        <taxon>Viridiplantae</taxon>
        <taxon>Streptophyta</taxon>
        <taxon>Embryophyta</taxon>
        <taxon>Tracheophyta</taxon>
        <taxon>Spermatophyta</taxon>
        <taxon>Magnoliopsida</taxon>
        <taxon>eudicotyledons</taxon>
        <taxon>Gunneridae</taxon>
        <taxon>Pentapetalae</taxon>
        <taxon>rosids</taxon>
        <taxon>fabids</taxon>
        <taxon>Fagales</taxon>
        <taxon>Fagaceae</taxon>
        <taxon>Fagus</taxon>
    </lineage>
</organism>
<evidence type="ECO:0000256" key="2">
    <source>
        <dbReference type="ARBA" id="ARBA00004167"/>
    </source>
</evidence>
<keyword evidence="10 13" id="KW-0503">Monooxygenase</keyword>
<dbReference type="EMBL" id="OIVN01000268">
    <property type="protein sequence ID" value="SPC77351.1"/>
    <property type="molecule type" value="Genomic_DNA"/>
</dbReference>
<evidence type="ECO:0000256" key="5">
    <source>
        <dbReference type="ARBA" id="ARBA00022692"/>
    </source>
</evidence>
<dbReference type="GO" id="GO:0020037">
    <property type="term" value="F:heme binding"/>
    <property type="evidence" value="ECO:0007669"/>
    <property type="project" value="InterPro"/>
</dbReference>
<dbReference type="PANTHER" id="PTHR47953">
    <property type="entry name" value="OS08G0105600 PROTEIN"/>
    <property type="match status" value="1"/>
</dbReference>
<comment type="similarity">
    <text evidence="3 13">Belongs to the cytochrome P450 family.</text>
</comment>
<keyword evidence="11" id="KW-0472">Membrane</keyword>
<evidence type="ECO:0000256" key="13">
    <source>
        <dbReference type="RuleBase" id="RU000461"/>
    </source>
</evidence>
<dbReference type="FunFam" id="1.10.630.10:FF:000043">
    <property type="entry name" value="Cytochrome P450 99A2"/>
    <property type="match status" value="1"/>
</dbReference>
<comment type="subcellular location">
    <subcellularLocation>
        <location evidence="2">Membrane</location>
        <topology evidence="2">Single-pass membrane protein</topology>
    </subcellularLocation>
</comment>
<dbReference type="Gene3D" id="1.10.630.10">
    <property type="entry name" value="Cytochrome P450"/>
    <property type="match status" value="1"/>
</dbReference>
<evidence type="ECO:0000256" key="6">
    <source>
        <dbReference type="ARBA" id="ARBA00022723"/>
    </source>
</evidence>
<dbReference type="PANTHER" id="PTHR47953:SF19">
    <property type="entry name" value="OS06G0641600 PROTEIN"/>
    <property type="match status" value="1"/>
</dbReference>
<evidence type="ECO:0000256" key="1">
    <source>
        <dbReference type="ARBA" id="ARBA00001971"/>
    </source>
</evidence>
<keyword evidence="8 13" id="KW-0560">Oxidoreductase</keyword>
<comment type="cofactor">
    <cofactor evidence="1 12">
        <name>heme</name>
        <dbReference type="ChEBI" id="CHEBI:30413"/>
    </cofactor>
</comment>
<keyword evidence="7" id="KW-1133">Transmembrane helix</keyword>
<evidence type="ECO:0000256" key="11">
    <source>
        <dbReference type="ARBA" id="ARBA00023136"/>
    </source>
</evidence>
<gene>
    <name evidence="14" type="ORF">FSB_LOCUS5233</name>
</gene>
<dbReference type="SUPFAM" id="SSF48264">
    <property type="entry name" value="Cytochrome P450"/>
    <property type="match status" value="1"/>
</dbReference>
<evidence type="ECO:0000256" key="3">
    <source>
        <dbReference type="ARBA" id="ARBA00010617"/>
    </source>
</evidence>
<reference evidence="14" key="1">
    <citation type="submission" date="2018-02" db="EMBL/GenBank/DDBJ databases">
        <authorList>
            <person name="Cohen D.B."/>
            <person name="Kent A.D."/>
        </authorList>
    </citation>
    <scope>NUCLEOTIDE SEQUENCE</scope>
</reference>
<dbReference type="InterPro" id="IPR052306">
    <property type="entry name" value="CYP450_71D"/>
</dbReference>
<keyword evidence="6 12" id="KW-0479">Metal-binding</keyword>
<dbReference type="CDD" id="cd11072">
    <property type="entry name" value="CYP71-like"/>
    <property type="match status" value="1"/>
</dbReference>
<keyword evidence="4 12" id="KW-0349">Heme</keyword>
<dbReference type="InterPro" id="IPR036396">
    <property type="entry name" value="Cyt_P450_sf"/>
</dbReference>
<dbReference type="InterPro" id="IPR001128">
    <property type="entry name" value="Cyt_P450"/>
</dbReference>
<keyword evidence="5" id="KW-0812">Transmembrane</keyword>
<dbReference type="InterPro" id="IPR017972">
    <property type="entry name" value="Cyt_P450_CS"/>
</dbReference>